<gene>
    <name evidence="2" type="ORF">AKJ36_00110</name>
</gene>
<evidence type="ECO:0000256" key="1">
    <source>
        <dbReference type="SAM" id="Phobius"/>
    </source>
</evidence>
<name>A0A133UMX2_9EURY</name>
<keyword evidence="1" id="KW-1133">Transmembrane helix</keyword>
<protein>
    <submittedName>
        <fullName evidence="2">Uncharacterized protein</fullName>
    </submittedName>
</protein>
<evidence type="ECO:0000313" key="3">
    <source>
        <dbReference type="Proteomes" id="UP000070155"/>
    </source>
</evidence>
<sequence>MKIGEIMSYFLGLLKYVFKGPFTNPVAFYIFGGTILAILVSIPHLLEGNFVNMALTYFMTKYLPPTSLWQIIKQTMLGTLVAGLKWFFLTPRM</sequence>
<dbReference type="AlphaFoldDB" id="A0A133UMX2"/>
<dbReference type="Proteomes" id="UP000070155">
    <property type="component" value="Unassembled WGS sequence"/>
</dbReference>
<keyword evidence="1" id="KW-0812">Transmembrane</keyword>
<dbReference type="EMBL" id="LHXQ01000001">
    <property type="protein sequence ID" value="KXA95582.1"/>
    <property type="molecule type" value="Genomic_DNA"/>
</dbReference>
<evidence type="ECO:0000313" key="2">
    <source>
        <dbReference type="EMBL" id="KXA95582.1"/>
    </source>
</evidence>
<proteinExistence type="predicted"/>
<keyword evidence="1" id="KW-0472">Membrane</keyword>
<organism evidence="2 3">
    <name type="scientific">candidate division MSBL1 archaeon SCGC-AAA259I07</name>
    <dbReference type="NCBI Taxonomy" id="1698266"/>
    <lineage>
        <taxon>Archaea</taxon>
        <taxon>Methanobacteriati</taxon>
        <taxon>Methanobacteriota</taxon>
        <taxon>candidate division MSBL1</taxon>
    </lineage>
</organism>
<accession>A0A133UMX2</accession>
<keyword evidence="3" id="KW-1185">Reference proteome</keyword>
<feature type="transmembrane region" description="Helical" evidence="1">
    <location>
        <begin position="26"/>
        <end position="46"/>
    </location>
</feature>
<comment type="caution">
    <text evidence="2">The sequence shown here is derived from an EMBL/GenBank/DDBJ whole genome shotgun (WGS) entry which is preliminary data.</text>
</comment>
<feature type="transmembrane region" description="Helical" evidence="1">
    <location>
        <begin position="66"/>
        <end position="88"/>
    </location>
</feature>
<reference evidence="2 3" key="1">
    <citation type="journal article" date="2016" name="Sci. Rep.">
        <title>Metabolic traits of an uncultured archaeal lineage -MSBL1- from brine pools of the Red Sea.</title>
        <authorList>
            <person name="Mwirichia R."/>
            <person name="Alam I."/>
            <person name="Rashid M."/>
            <person name="Vinu M."/>
            <person name="Ba-Alawi W."/>
            <person name="Anthony Kamau A."/>
            <person name="Kamanda Ngugi D."/>
            <person name="Goker M."/>
            <person name="Klenk H.P."/>
            <person name="Bajic V."/>
            <person name="Stingl U."/>
        </authorList>
    </citation>
    <scope>NUCLEOTIDE SEQUENCE [LARGE SCALE GENOMIC DNA]</scope>
    <source>
        <strain evidence="2">SCGC-AAA259I07</strain>
    </source>
</reference>